<reference evidence="9 10" key="1">
    <citation type="submission" date="2014-09" db="EMBL/GenBank/DDBJ databases">
        <title>Sporocytophaga myxococcoides PG-01 genome sequencing.</title>
        <authorList>
            <person name="Liu L."/>
            <person name="Gao P.J."/>
            <person name="Chen G.J."/>
            <person name="Wang L.S."/>
        </authorList>
    </citation>
    <scope>NUCLEOTIDE SEQUENCE [LARGE SCALE GENOMIC DNA]</scope>
    <source>
        <strain evidence="9 10">PG-01</strain>
    </source>
</reference>
<dbReference type="Gene3D" id="1.10.760.10">
    <property type="entry name" value="Cytochrome c-like domain"/>
    <property type="match status" value="1"/>
</dbReference>
<dbReference type="STRING" id="153721.MYP_4318"/>
<sequence length="179" mass="19207">MEMIMGALILITGGYLLYATKNTQPYIIAKIVIVLACIPLGIVGLKKKNKALTVIALLGFFYVLGIALTKSITLTKQKIEVPAAVSDESSSASEGIIQENADNALSNAKAIYEQECSRCHGIDGKQGLAGAKDLTASQLSDAQKKEMILKGRGVMAGYEGRLSEQEIDNLVLYINTLKK</sequence>
<evidence type="ECO:0000256" key="1">
    <source>
        <dbReference type="ARBA" id="ARBA00022448"/>
    </source>
</evidence>
<keyword evidence="7" id="KW-1133">Transmembrane helix</keyword>
<evidence type="ECO:0000256" key="4">
    <source>
        <dbReference type="ARBA" id="ARBA00022982"/>
    </source>
</evidence>
<dbReference type="GO" id="GO:0005506">
    <property type="term" value="F:iron ion binding"/>
    <property type="evidence" value="ECO:0007669"/>
    <property type="project" value="InterPro"/>
</dbReference>
<dbReference type="GO" id="GO:0009055">
    <property type="term" value="F:electron transfer activity"/>
    <property type="evidence" value="ECO:0007669"/>
    <property type="project" value="InterPro"/>
</dbReference>
<accession>A0A098LLQ6</accession>
<organism evidence="9 10">
    <name type="scientific">Sporocytophaga myxococcoides</name>
    <dbReference type="NCBI Taxonomy" id="153721"/>
    <lineage>
        <taxon>Bacteria</taxon>
        <taxon>Pseudomonadati</taxon>
        <taxon>Bacteroidota</taxon>
        <taxon>Cytophagia</taxon>
        <taxon>Cytophagales</taxon>
        <taxon>Cytophagaceae</taxon>
        <taxon>Sporocytophaga</taxon>
    </lineage>
</organism>
<dbReference type="InterPro" id="IPR008168">
    <property type="entry name" value="Cyt_C_IC"/>
</dbReference>
<feature type="transmembrane region" description="Helical" evidence="7">
    <location>
        <begin position="26"/>
        <end position="45"/>
    </location>
</feature>
<dbReference type="Proteomes" id="UP000030185">
    <property type="component" value="Unassembled WGS sequence"/>
</dbReference>
<evidence type="ECO:0000256" key="2">
    <source>
        <dbReference type="ARBA" id="ARBA00022617"/>
    </source>
</evidence>
<keyword evidence="2 6" id="KW-0349">Heme</keyword>
<keyword evidence="4" id="KW-0249">Electron transport</keyword>
<dbReference type="EMBL" id="BBLT01000011">
    <property type="protein sequence ID" value="GAL87088.1"/>
    <property type="molecule type" value="Genomic_DNA"/>
</dbReference>
<keyword evidence="1" id="KW-0813">Transport</keyword>
<dbReference type="AlphaFoldDB" id="A0A098LLQ6"/>
<evidence type="ECO:0000259" key="8">
    <source>
        <dbReference type="PROSITE" id="PS51007"/>
    </source>
</evidence>
<dbReference type="InterPro" id="IPR009056">
    <property type="entry name" value="Cyt_c-like_dom"/>
</dbReference>
<proteinExistence type="predicted"/>
<comment type="caution">
    <text evidence="9">The sequence shown here is derived from an EMBL/GenBank/DDBJ whole genome shotgun (WGS) entry which is preliminary data.</text>
</comment>
<keyword evidence="5 6" id="KW-0408">Iron</keyword>
<dbReference type="SUPFAM" id="SSF46626">
    <property type="entry name" value="Cytochrome c"/>
    <property type="match status" value="1"/>
</dbReference>
<dbReference type="InterPro" id="IPR036909">
    <property type="entry name" value="Cyt_c-like_dom_sf"/>
</dbReference>
<name>A0A098LLQ6_9BACT</name>
<keyword evidence="7" id="KW-0472">Membrane</keyword>
<evidence type="ECO:0000256" key="6">
    <source>
        <dbReference type="PROSITE-ProRule" id="PRU00433"/>
    </source>
</evidence>
<dbReference type="PROSITE" id="PS51007">
    <property type="entry name" value="CYTC"/>
    <property type="match status" value="1"/>
</dbReference>
<keyword evidence="10" id="KW-1185">Reference proteome</keyword>
<protein>
    <recommendedName>
        <fullName evidence="8">Cytochrome c domain-containing protein</fullName>
    </recommendedName>
</protein>
<dbReference type="PRINTS" id="PR00605">
    <property type="entry name" value="CYTCHROMECIC"/>
</dbReference>
<evidence type="ECO:0000313" key="10">
    <source>
        <dbReference type="Proteomes" id="UP000030185"/>
    </source>
</evidence>
<feature type="transmembrane region" description="Helical" evidence="7">
    <location>
        <begin position="52"/>
        <end position="69"/>
    </location>
</feature>
<gene>
    <name evidence="9" type="ORF">MYP_4318</name>
</gene>
<evidence type="ECO:0000256" key="5">
    <source>
        <dbReference type="ARBA" id="ARBA00023004"/>
    </source>
</evidence>
<dbReference type="GO" id="GO:0020037">
    <property type="term" value="F:heme binding"/>
    <property type="evidence" value="ECO:0007669"/>
    <property type="project" value="InterPro"/>
</dbReference>
<feature type="domain" description="Cytochrome c" evidence="8">
    <location>
        <begin position="103"/>
        <end position="178"/>
    </location>
</feature>
<evidence type="ECO:0000256" key="3">
    <source>
        <dbReference type="ARBA" id="ARBA00022723"/>
    </source>
</evidence>
<keyword evidence="3 6" id="KW-0479">Metal-binding</keyword>
<keyword evidence="7" id="KW-0812">Transmembrane</keyword>
<dbReference type="Pfam" id="PF13442">
    <property type="entry name" value="Cytochrome_CBB3"/>
    <property type="match status" value="1"/>
</dbReference>
<evidence type="ECO:0000256" key="7">
    <source>
        <dbReference type="SAM" id="Phobius"/>
    </source>
</evidence>
<dbReference type="eggNOG" id="COG2010">
    <property type="taxonomic scope" value="Bacteria"/>
</dbReference>
<evidence type="ECO:0000313" key="9">
    <source>
        <dbReference type="EMBL" id="GAL87088.1"/>
    </source>
</evidence>